<dbReference type="Pfam" id="PF02322">
    <property type="entry name" value="Cyt_bd_oxida_II"/>
    <property type="match status" value="1"/>
</dbReference>
<dbReference type="RefSeq" id="WP_338364154.1">
    <property type="nucleotide sequence ID" value="NZ_CAWVOK010000024.1"/>
</dbReference>
<keyword evidence="6 7" id="KW-0472">Membrane</keyword>
<feature type="transmembrane region" description="Helical" evidence="7">
    <location>
        <begin position="68"/>
        <end position="101"/>
    </location>
</feature>
<feature type="transmembrane region" description="Helical" evidence="7">
    <location>
        <begin position="194"/>
        <end position="211"/>
    </location>
</feature>
<evidence type="ECO:0000256" key="5">
    <source>
        <dbReference type="ARBA" id="ARBA00022989"/>
    </source>
</evidence>
<protein>
    <submittedName>
        <fullName evidence="8">Cytochrome bd ubiquinol oxidase subunit II</fullName>
    </submittedName>
</protein>
<feature type="transmembrane region" description="Helical" evidence="7">
    <location>
        <begin position="258"/>
        <end position="280"/>
    </location>
</feature>
<feature type="transmembrane region" description="Helical" evidence="7">
    <location>
        <begin position="9"/>
        <end position="29"/>
    </location>
</feature>
<evidence type="ECO:0000256" key="7">
    <source>
        <dbReference type="SAM" id="Phobius"/>
    </source>
</evidence>
<evidence type="ECO:0000256" key="1">
    <source>
        <dbReference type="ARBA" id="ARBA00004651"/>
    </source>
</evidence>
<evidence type="ECO:0000256" key="3">
    <source>
        <dbReference type="ARBA" id="ARBA00022475"/>
    </source>
</evidence>
<feature type="transmembrane region" description="Helical" evidence="7">
    <location>
        <begin position="300"/>
        <end position="320"/>
    </location>
</feature>
<feature type="transmembrane region" description="Helical" evidence="7">
    <location>
        <begin position="150"/>
        <end position="174"/>
    </location>
</feature>
<keyword evidence="3" id="KW-1003">Cell membrane</keyword>
<dbReference type="InterPro" id="IPR003317">
    <property type="entry name" value="Cyt-d_oxidase_su2"/>
</dbReference>
<feature type="transmembrane region" description="Helical" evidence="7">
    <location>
        <begin position="122"/>
        <end position="144"/>
    </location>
</feature>
<evidence type="ECO:0000256" key="6">
    <source>
        <dbReference type="ARBA" id="ARBA00023136"/>
    </source>
</evidence>
<proteinExistence type="inferred from homology"/>
<keyword evidence="4 7" id="KW-0812">Transmembrane</keyword>
<keyword evidence="5 7" id="KW-1133">Transmembrane helix</keyword>
<evidence type="ECO:0000313" key="8">
    <source>
        <dbReference type="EMBL" id="CAK8163169.1"/>
    </source>
</evidence>
<reference evidence="8 9" key="1">
    <citation type="submission" date="2024-01" db="EMBL/GenBank/DDBJ databases">
        <authorList>
            <person name="Kunselman E."/>
        </authorList>
    </citation>
    <scope>NUCLEOTIDE SEQUENCE [LARGE SCALE GENOMIC DNA]</scope>
    <source>
        <strain evidence="8">2 abalone samples</strain>
    </source>
</reference>
<accession>A0ABP0EVC1</accession>
<keyword evidence="9" id="KW-1185">Reference proteome</keyword>
<comment type="similarity">
    <text evidence="2">Belongs to the cytochrome ubiquinol oxidase subunit 2 family.</text>
</comment>
<evidence type="ECO:0000256" key="2">
    <source>
        <dbReference type="ARBA" id="ARBA00007543"/>
    </source>
</evidence>
<comment type="caution">
    <text evidence="8">The sequence shown here is derived from an EMBL/GenBank/DDBJ whole genome shotgun (WGS) entry which is preliminary data.</text>
</comment>
<name>A0ABP0EVC1_9RICK</name>
<sequence length="335" mass="37583">MINFLNDPYLLPLIFALLMYLSGLIYAILDGYDLGVGILLNCANDDEKDSMIASIGPFWDANETWLVLTIGILLVAFPYAQGAILTSMYAPLVTMLIALVVRGAAFDFRTKTKLEQKNTWNNAFFAGSLTTSLAQGYMLALYMVGAEISWQRYAFAIITSITLTMGYALIGASWLIMKTEDCLQLKAISWAKKITLVLVPLIITILMLYPVTRHLMPKFIPNHKNVALIIIAFAISITILLNYYILRKLPCKNDALCWLPFAMTTLTFLLCGIGLVYSFYPYLTIGGMTIWNAASSQESLWIIFLGVLVVLPLIIIYNIVIHKSFWGKTGNLRYY</sequence>
<gene>
    <name evidence="8" type="ORF">CAXC1_310011</name>
</gene>
<dbReference type="Proteomes" id="UP001314181">
    <property type="component" value="Unassembled WGS sequence"/>
</dbReference>
<organism evidence="8 9">
    <name type="scientific">Candidatus Xenohaliotis californiensis</name>
    <dbReference type="NCBI Taxonomy" id="84677"/>
    <lineage>
        <taxon>Bacteria</taxon>
        <taxon>Pseudomonadati</taxon>
        <taxon>Pseudomonadota</taxon>
        <taxon>Alphaproteobacteria</taxon>
        <taxon>Rickettsiales</taxon>
        <taxon>Anaplasmataceae</taxon>
        <taxon>Candidatus Xenohaliotis</taxon>
    </lineage>
</organism>
<comment type="subcellular location">
    <subcellularLocation>
        <location evidence="1">Cell membrane</location>
        <topology evidence="1">Multi-pass membrane protein</topology>
    </subcellularLocation>
</comment>
<dbReference type="EMBL" id="CAWVOK010000024">
    <property type="protein sequence ID" value="CAK8163169.1"/>
    <property type="molecule type" value="Genomic_DNA"/>
</dbReference>
<dbReference type="PANTHER" id="PTHR43141">
    <property type="entry name" value="CYTOCHROME BD2 SUBUNIT II"/>
    <property type="match status" value="1"/>
</dbReference>
<evidence type="ECO:0000313" key="9">
    <source>
        <dbReference type="Proteomes" id="UP001314181"/>
    </source>
</evidence>
<feature type="transmembrane region" description="Helical" evidence="7">
    <location>
        <begin position="226"/>
        <end position="246"/>
    </location>
</feature>
<dbReference type="PANTHER" id="PTHR43141:SF2">
    <property type="entry name" value="BLR3729 PROTEIN"/>
    <property type="match status" value="1"/>
</dbReference>
<evidence type="ECO:0000256" key="4">
    <source>
        <dbReference type="ARBA" id="ARBA00022692"/>
    </source>
</evidence>